<dbReference type="InterPro" id="IPR043502">
    <property type="entry name" value="DNA/RNA_pol_sf"/>
</dbReference>
<dbReference type="PANTHER" id="PTHR10133:SF62">
    <property type="entry name" value="DNA POLYMERASE THETA"/>
    <property type="match status" value="1"/>
</dbReference>
<evidence type="ECO:0000256" key="2">
    <source>
        <dbReference type="SAM" id="MobiDB-lite"/>
    </source>
</evidence>
<evidence type="ECO:0000259" key="3">
    <source>
        <dbReference type="PROSITE" id="PS51194"/>
    </source>
</evidence>
<dbReference type="EnsemblProtists" id="EOD27008">
    <property type="protein sequence ID" value="EOD27008"/>
    <property type="gene ID" value="EMIHUDRAFT_236078"/>
</dbReference>
<dbReference type="SMART" id="SM00490">
    <property type="entry name" value="HELICc"/>
    <property type="match status" value="1"/>
</dbReference>
<protein>
    <recommendedName>
        <fullName evidence="3">Helicase C-terminal domain-containing protein</fullName>
    </recommendedName>
</protein>
<dbReference type="Gene3D" id="3.40.50.300">
    <property type="entry name" value="P-loop containing nucleotide triphosphate hydrolases"/>
    <property type="match status" value="1"/>
</dbReference>
<dbReference type="GO" id="GO:0003676">
    <property type="term" value="F:nucleic acid binding"/>
    <property type="evidence" value="ECO:0007669"/>
    <property type="project" value="InterPro"/>
</dbReference>
<dbReference type="PROSITE" id="PS51194">
    <property type="entry name" value="HELICASE_CTER"/>
    <property type="match status" value="1"/>
</dbReference>
<dbReference type="InterPro" id="IPR002298">
    <property type="entry name" value="DNA_polymerase_A"/>
</dbReference>
<dbReference type="Proteomes" id="UP000013827">
    <property type="component" value="Unassembled WGS sequence"/>
</dbReference>
<dbReference type="InterPro" id="IPR027417">
    <property type="entry name" value="P-loop_NTPase"/>
</dbReference>
<name>A0A0D3JU23_EMIH1</name>
<dbReference type="InterPro" id="IPR001650">
    <property type="entry name" value="Helicase_C-like"/>
</dbReference>
<dbReference type="GO" id="GO:0003887">
    <property type="term" value="F:DNA-directed DNA polymerase activity"/>
    <property type="evidence" value="ECO:0007669"/>
    <property type="project" value="InterPro"/>
</dbReference>
<organism evidence="4 5">
    <name type="scientific">Emiliania huxleyi (strain CCMP1516)</name>
    <dbReference type="NCBI Taxonomy" id="280463"/>
    <lineage>
        <taxon>Eukaryota</taxon>
        <taxon>Haptista</taxon>
        <taxon>Haptophyta</taxon>
        <taxon>Prymnesiophyceae</taxon>
        <taxon>Isochrysidales</taxon>
        <taxon>Noelaerhabdaceae</taxon>
        <taxon>Emiliania</taxon>
    </lineage>
</organism>
<dbReference type="Pfam" id="PF00271">
    <property type="entry name" value="Helicase_C"/>
    <property type="match status" value="1"/>
</dbReference>
<dbReference type="SUPFAM" id="SSF53098">
    <property type="entry name" value="Ribonuclease H-like"/>
    <property type="match status" value="1"/>
</dbReference>
<evidence type="ECO:0000313" key="5">
    <source>
        <dbReference type="Proteomes" id="UP000013827"/>
    </source>
</evidence>
<keyword evidence="1" id="KW-0175">Coiled coil</keyword>
<dbReference type="Gene3D" id="3.30.420.10">
    <property type="entry name" value="Ribonuclease H-like superfamily/Ribonuclease H"/>
    <property type="match status" value="1"/>
</dbReference>
<evidence type="ECO:0000256" key="1">
    <source>
        <dbReference type="SAM" id="Coils"/>
    </source>
</evidence>
<proteinExistence type="predicted"/>
<feature type="domain" description="Helicase C-terminal" evidence="3">
    <location>
        <begin position="1"/>
        <end position="143"/>
    </location>
</feature>
<dbReference type="InterPro" id="IPR012337">
    <property type="entry name" value="RNaseH-like_sf"/>
</dbReference>
<dbReference type="STRING" id="2903.R1CVH1"/>
<dbReference type="SUPFAM" id="SSF56672">
    <property type="entry name" value="DNA/RNA polymerases"/>
    <property type="match status" value="1"/>
</dbReference>
<dbReference type="PaxDb" id="2903-EOD27008"/>
<dbReference type="GO" id="GO:0006261">
    <property type="term" value="P:DNA-templated DNA replication"/>
    <property type="evidence" value="ECO:0007669"/>
    <property type="project" value="InterPro"/>
</dbReference>
<reference evidence="4" key="2">
    <citation type="submission" date="2024-10" db="UniProtKB">
        <authorList>
            <consortium name="EnsemblProtists"/>
        </authorList>
    </citation>
    <scope>IDENTIFICATION</scope>
</reference>
<keyword evidence="5" id="KW-1185">Reference proteome</keyword>
<feature type="coiled-coil region" evidence="1">
    <location>
        <begin position="204"/>
        <end position="234"/>
    </location>
</feature>
<dbReference type="GeneID" id="17272596"/>
<dbReference type="SUPFAM" id="SSF52540">
    <property type="entry name" value="P-loop containing nucleoside triphosphate hydrolases"/>
    <property type="match status" value="1"/>
</dbReference>
<dbReference type="KEGG" id="ehx:EMIHUDRAFT_236078"/>
<sequence>MPDLDLEIHKCCPDGIRTPRLEALLRDGFAVHNTSLSEGERQLVETAFGAGLVRVLCATSSLAAGVNLPVRRVLFWSLKKGVSSMTATDFRQMAGRAGRTGMCDAGDAFVLTGGGAQGGVQPSVDAAVQLLAEPIPPALVWATLLWQQAADKPARVQIKQAFERALEALRAAGLVRSYPYNAADIAAGGGKLVEWEALPFGGAAAAAMASADRLEESKKMLEELEEAASRAGGLERFCDRMAGDDRRDGRGGHRDGSWWMLRELVKPLRDRLKANVRQELVPLYEPRLKAMTPHLAGALFSAGYRQARSPLKSRKAGHRTETRAESVPGLPSSQVDDLLAAKPSTLSGQLAQHMRGATGRGAYFRAIARTLIEEARAHLRGFVPPEGGAVEGARVVVATSGEALHLAPGGGIGHVALDTFRQLLLGASRFSMSLDAALCGTQPADGERLEPAWEALRLVLGGRAEKVLYDAQRQLALLAVRGIAPRGLLLDPHVGAWMLSPGDEERLRDLHDMARGFAPHLVGPRHAPASDGCCRCCEDALLALGVMLHVERRVRDMGSRFDRAYAQEMLLPPVLARMEVGGLRVDASLLRRQAVDCEQALRSLEQHGTRQTGRAARPVNWKSPKDVGALLFHELRLGEATGARRLHTAGGAGKGRKMCEFQTSSAALELLRSEHPLPAMIIAHRKLTATVALLWELLGKSERDRHRAPEPQLAEAGGSAGG</sequence>
<dbReference type="RefSeq" id="XP_005779437.1">
    <property type="nucleotide sequence ID" value="XM_005779380.1"/>
</dbReference>
<dbReference type="InterPro" id="IPR036397">
    <property type="entry name" value="RNaseH_sf"/>
</dbReference>
<dbReference type="PANTHER" id="PTHR10133">
    <property type="entry name" value="DNA POLYMERASE I"/>
    <property type="match status" value="1"/>
</dbReference>
<reference evidence="5" key="1">
    <citation type="journal article" date="2013" name="Nature">
        <title>Pan genome of the phytoplankton Emiliania underpins its global distribution.</title>
        <authorList>
            <person name="Read B.A."/>
            <person name="Kegel J."/>
            <person name="Klute M.J."/>
            <person name="Kuo A."/>
            <person name="Lefebvre S.C."/>
            <person name="Maumus F."/>
            <person name="Mayer C."/>
            <person name="Miller J."/>
            <person name="Monier A."/>
            <person name="Salamov A."/>
            <person name="Young J."/>
            <person name="Aguilar M."/>
            <person name="Claverie J.M."/>
            <person name="Frickenhaus S."/>
            <person name="Gonzalez K."/>
            <person name="Herman E.K."/>
            <person name="Lin Y.C."/>
            <person name="Napier J."/>
            <person name="Ogata H."/>
            <person name="Sarno A.F."/>
            <person name="Shmutz J."/>
            <person name="Schroeder D."/>
            <person name="de Vargas C."/>
            <person name="Verret F."/>
            <person name="von Dassow P."/>
            <person name="Valentin K."/>
            <person name="Van de Peer Y."/>
            <person name="Wheeler G."/>
            <person name="Dacks J.B."/>
            <person name="Delwiche C.F."/>
            <person name="Dyhrman S.T."/>
            <person name="Glockner G."/>
            <person name="John U."/>
            <person name="Richards T."/>
            <person name="Worden A.Z."/>
            <person name="Zhang X."/>
            <person name="Grigoriev I.V."/>
            <person name="Allen A.E."/>
            <person name="Bidle K."/>
            <person name="Borodovsky M."/>
            <person name="Bowler C."/>
            <person name="Brownlee C."/>
            <person name="Cock J.M."/>
            <person name="Elias M."/>
            <person name="Gladyshev V.N."/>
            <person name="Groth M."/>
            <person name="Guda C."/>
            <person name="Hadaegh A."/>
            <person name="Iglesias-Rodriguez M.D."/>
            <person name="Jenkins J."/>
            <person name="Jones B.M."/>
            <person name="Lawson T."/>
            <person name="Leese F."/>
            <person name="Lindquist E."/>
            <person name="Lobanov A."/>
            <person name="Lomsadze A."/>
            <person name="Malik S.B."/>
            <person name="Marsh M.E."/>
            <person name="Mackinder L."/>
            <person name="Mock T."/>
            <person name="Mueller-Roeber B."/>
            <person name="Pagarete A."/>
            <person name="Parker M."/>
            <person name="Probert I."/>
            <person name="Quesneville H."/>
            <person name="Raines C."/>
            <person name="Rensing S.A."/>
            <person name="Riano-Pachon D.M."/>
            <person name="Richier S."/>
            <person name="Rokitta S."/>
            <person name="Shiraiwa Y."/>
            <person name="Soanes D.M."/>
            <person name="van der Giezen M."/>
            <person name="Wahlund T.M."/>
            <person name="Williams B."/>
            <person name="Wilson W."/>
            <person name="Wolfe G."/>
            <person name="Wurch L.L."/>
        </authorList>
    </citation>
    <scope>NUCLEOTIDE SEQUENCE</scope>
</reference>
<dbReference type="HOGENOM" id="CLU_383313_0_0_1"/>
<dbReference type="GO" id="GO:0006302">
    <property type="term" value="P:double-strand break repair"/>
    <property type="evidence" value="ECO:0007669"/>
    <property type="project" value="TreeGrafter"/>
</dbReference>
<feature type="region of interest" description="Disordered" evidence="2">
    <location>
        <begin position="310"/>
        <end position="335"/>
    </location>
</feature>
<evidence type="ECO:0000313" key="4">
    <source>
        <dbReference type="EnsemblProtists" id="EOD27008"/>
    </source>
</evidence>
<dbReference type="Gene3D" id="1.20.1060.10">
    <property type="entry name" value="Taq DNA Polymerase, Chain T, domain 4"/>
    <property type="match status" value="1"/>
</dbReference>
<dbReference type="AlphaFoldDB" id="A0A0D3JU23"/>
<accession>A0A0D3JU23</accession>
<dbReference type="eggNOG" id="KOG0950">
    <property type="taxonomic scope" value="Eukaryota"/>
</dbReference>